<dbReference type="GO" id="GO:0004672">
    <property type="term" value="F:protein kinase activity"/>
    <property type="evidence" value="ECO:0007669"/>
    <property type="project" value="InterPro"/>
</dbReference>
<name>A0A9P1MX21_9PELO</name>
<dbReference type="GO" id="GO:0005524">
    <property type="term" value="F:ATP binding"/>
    <property type="evidence" value="ECO:0007669"/>
    <property type="project" value="UniProtKB-UniRule"/>
</dbReference>
<protein>
    <recommendedName>
        <fullName evidence="2">Protein kinase domain-containing protein</fullName>
    </recommendedName>
</protein>
<reference evidence="3" key="1">
    <citation type="submission" date="2022-11" db="EMBL/GenBank/DDBJ databases">
        <authorList>
            <person name="Kikuchi T."/>
        </authorList>
    </citation>
    <scope>NUCLEOTIDE SEQUENCE</scope>
    <source>
        <strain evidence="3">PS1010</strain>
    </source>
</reference>
<keyword evidence="1" id="KW-0547">Nucleotide-binding</keyword>
<dbReference type="InterPro" id="IPR011009">
    <property type="entry name" value="Kinase-like_dom_sf"/>
</dbReference>
<dbReference type="OrthoDB" id="5979581at2759"/>
<proteinExistence type="predicted"/>
<dbReference type="SUPFAM" id="SSF56112">
    <property type="entry name" value="Protein kinase-like (PK-like)"/>
    <property type="match status" value="1"/>
</dbReference>
<dbReference type="EMBL" id="CANHGI010000001">
    <property type="protein sequence ID" value="CAI5439975.1"/>
    <property type="molecule type" value="Genomic_DNA"/>
</dbReference>
<dbReference type="InterPro" id="IPR000719">
    <property type="entry name" value="Prot_kinase_dom"/>
</dbReference>
<dbReference type="Pfam" id="PF00069">
    <property type="entry name" value="Pkinase"/>
    <property type="match status" value="1"/>
</dbReference>
<dbReference type="AlphaFoldDB" id="A0A9P1MX21"/>
<dbReference type="InterPro" id="IPR050235">
    <property type="entry name" value="CK1_Ser-Thr_kinase"/>
</dbReference>
<dbReference type="PANTHER" id="PTHR11909">
    <property type="entry name" value="CASEIN KINASE-RELATED"/>
    <property type="match status" value="1"/>
</dbReference>
<dbReference type="SMART" id="SM00220">
    <property type="entry name" value="S_TKc"/>
    <property type="match status" value="1"/>
</dbReference>
<evidence type="ECO:0000256" key="1">
    <source>
        <dbReference type="PROSITE-ProRule" id="PRU10141"/>
    </source>
</evidence>
<comment type="caution">
    <text evidence="3">The sequence shown here is derived from an EMBL/GenBank/DDBJ whole genome shotgun (WGS) entry which is preliminary data.</text>
</comment>
<organism evidence="3 4">
    <name type="scientific">Caenorhabditis angaria</name>
    <dbReference type="NCBI Taxonomy" id="860376"/>
    <lineage>
        <taxon>Eukaryota</taxon>
        <taxon>Metazoa</taxon>
        <taxon>Ecdysozoa</taxon>
        <taxon>Nematoda</taxon>
        <taxon>Chromadorea</taxon>
        <taxon>Rhabditida</taxon>
        <taxon>Rhabditina</taxon>
        <taxon>Rhabditomorpha</taxon>
        <taxon>Rhabditoidea</taxon>
        <taxon>Rhabditidae</taxon>
        <taxon>Peloderinae</taxon>
        <taxon>Caenorhabditis</taxon>
    </lineage>
</organism>
<evidence type="ECO:0000313" key="4">
    <source>
        <dbReference type="Proteomes" id="UP001152747"/>
    </source>
</evidence>
<dbReference type="PROSITE" id="PS00107">
    <property type="entry name" value="PROTEIN_KINASE_ATP"/>
    <property type="match status" value="1"/>
</dbReference>
<dbReference type="Gene3D" id="1.10.510.10">
    <property type="entry name" value="Transferase(Phosphotransferase) domain 1"/>
    <property type="match status" value="1"/>
</dbReference>
<evidence type="ECO:0000259" key="2">
    <source>
        <dbReference type="PROSITE" id="PS50011"/>
    </source>
</evidence>
<dbReference type="Proteomes" id="UP001152747">
    <property type="component" value="Unassembled WGS sequence"/>
</dbReference>
<accession>A0A9P1MX21</accession>
<sequence length="333" mass="38175">MNAENKDDVRLPIEGDILTTHTGESIIIHQKLGNGAMGQVFLGKLNERNFAVKTEKKALGLIPLEVKLLLTAKRENFNHFCTIYGYGKVSKAYNFMIMSLLNSDLYQLRMECPNRIFSMNTTTQIAIQSLKAMEELHSIGYIHRDIKSSNFAPGRGRCSTIFIFDFGLSRRFVDGSNMKLSPRKNVGWRGTVRYASLNAHKQLDLSRRDDIESWLYMLIEMKLGSLPWCFLRERNQVGNSKMIIRTDRANFFSNLPKQFQEIMDIIDNYDFESCPNYPKLKKLVEKIRINDNCDEAEMKWDWETAELSIIGTVSVKSVAIMAENGSNNISSPE</sequence>
<evidence type="ECO:0000313" key="3">
    <source>
        <dbReference type="EMBL" id="CAI5439975.1"/>
    </source>
</evidence>
<feature type="domain" description="Protein kinase" evidence="2">
    <location>
        <begin position="26"/>
        <end position="287"/>
    </location>
</feature>
<dbReference type="InterPro" id="IPR017441">
    <property type="entry name" value="Protein_kinase_ATP_BS"/>
</dbReference>
<keyword evidence="4" id="KW-1185">Reference proteome</keyword>
<dbReference type="PROSITE" id="PS50011">
    <property type="entry name" value="PROTEIN_KINASE_DOM"/>
    <property type="match status" value="1"/>
</dbReference>
<keyword evidence="1" id="KW-0067">ATP-binding</keyword>
<feature type="binding site" evidence="1">
    <location>
        <position position="53"/>
    </location>
    <ligand>
        <name>ATP</name>
        <dbReference type="ChEBI" id="CHEBI:30616"/>
    </ligand>
</feature>
<gene>
    <name evidence="3" type="ORF">CAMP_LOCUS2612</name>
</gene>